<protein>
    <submittedName>
        <fullName evidence="1">Uncharacterized protein</fullName>
    </submittedName>
</protein>
<name>A0AAV3NYS2_LITER</name>
<gene>
    <name evidence="1" type="ORF">LIER_04738</name>
</gene>
<accession>A0AAV3NYS2</accession>
<proteinExistence type="predicted"/>
<organism evidence="1 2">
    <name type="scientific">Lithospermum erythrorhizon</name>
    <name type="common">Purple gromwell</name>
    <name type="synonym">Lithospermum officinale var. erythrorhizon</name>
    <dbReference type="NCBI Taxonomy" id="34254"/>
    <lineage>
        <taxon>Eukaryota</taxon>
        <taxon>Viridiplantae</taxon>
        <taxon>Streptophyta</taxon>
        <taxon>Embryophyta</taxon>
        <taxon>Tracheophyta</taxon>
        <taxon>Spermatophyta</taxon>
        <taxon>Magnoliopsida</taxon>
        <taxon>eudicotyledons</taxon>
        <taxon>Gunneridae</taxon>
        <taxon>Pentapetalae</taxon>
        <taxon>asterids</taxon>
        <taxon>lamiids</taxon>
        <taxon>Boraginales</taxon>
        <taxon>Boraginaceae</taxon>
        <taxon>Boraginoideae</taxon>
        <taxon>Lithospermeae</taxon>
        <taxon>Lithospermum</taxon>
    </lineage>
</organism>
<evidence type="ECO:0000313" key="1">
    <source>
        <dbReference type="EMBL" id="GAA0144241.1"/>
    </source>
</evidence>
<dbReference type="EMBL" id="BAABME010000619">
    <property type="protein sequence ID" value="GAA0144241.1"/>
    <property type="molecule type" value="Genomic_DNA"/>
</dbReference>
<dbReference type="Proteomes" id="UP001454036">
    <property type="component" value="Unassembled WGS sequence"/>
</dbReference>
<sequence length="84" mass="9773">MSTLSFCSSVICSPEFHFEKSRRFSGRRRRRRRICTATFHPRQNCFTFAGVRSCVEESRGARNCLRSVTLAGVPSEKKSPEWWL</sequence>
<evidence type="ECO:0000313" key="2">
    <source>
        <dbReference type="Proteomes" id="UP001454036"/>
    </source>
</evidence>
<comment type="caution">
    <text evidence="1">The sequence shown here is derived from an EMBL/GenBank/DDBJ whole genome shotgun (WGS) entry which is preliminary data.</text>
</comment>
<keyword evidence="2" id="KW-1185">Reference proteome</keyword>
<reference evidence="1 2" key="1">
    <citation type="submission" date="2024-01" db="EMBL/GenBank/DDBJ databases">
        <title>The complete chloroplast genome sequence of Lithospermum erythrorhizon: insights into the phylogenetic relationship among Boraginaceae species and the maternal lineages of purple gromwells.</title>
        <authorList>
            <person name="Okada T."/>
            <person name="Watanabe K."/>
        </authorList>
    </citation>
    <scope>NUCLEOTIDE SEQUENCE [LARGE SCALE GENOMIC DNA]</scope>
</reference>
<dbReference type="AlphaFoldDB" id="A0AAV3NYS2"/>